<evidence type="ECO:0008006" key="3">
    <source>
        <dbReference type="Google" id="ProtNLM"/>
    </source>
</evidence>
<name>A0ABW0SDS9_9RHOB</name>
<keyword evidence="2" id="KW-1185">Reference proteome</keyword>
<protein>
    <recommendedName>
        <fullName evidence="3">Peptidase C58 YopT-type domain-containing protein</fullName>
    </recommendedName>
</protein>
<evidence type="ECO:0000313" key="2">
    <source>
        <dbReference type="Proteomes" id="UP001596056"/>
    </source>
</evidence>
<sequence>MARYRAPGPTYLALVTVRNEGDGQGAHTALLISASERVLFDPFGGWTDPFVPERNDVLYGFSPGVEERYLNYQAQDGYYYVRQEVQVPPEVAERALQLAKVAGPVGMAMCTRATSALLRQLPGFETLRPTWFPEHLASRFARLPGVTTVERHGAPATEGS</sequence>
<reference evidence="2" key="1">
    <citation type="journal article" date="2019" name="Int. J. Syst. Evol. Microbiol.">
        <title>The Global Catalogue of Microorganisms (GCM) 10K type strain sequencing project: providing services to taxonomists for standard genome sequencing and annotation.</title>
        <authorList>
            <consortium name="The Broad Institute Genomics Platform"/>
            <consortium name="The Broad Institute Genome Sequencing Center for Infectious Disease"/>
            <person name="Wu L."/>
            <person name="Ma J."/>
        </authorList>
    </citation>
    <scope>NUCLEOTIDE SEQUENCE [LARGE SCALE GENOMIC DNA]</scope>
    <source>
        <strain evidence="2">KACC 11588</strain>
    </source>
</reference>
<proteinExistence type="predicted"/>
<gene>
    <name evidence="1" type="ORF">ACFPOC_12115</name>
</gene>
<evidence type="ECO:0000313" key="1">
    <source>
        <dbReference type="EMBL" id="MFC5567153.1"/>
    </source>
</evidence>
<dbReference type="Proteomes" id="UP001596056">
    <property type="component" value="Unassembled WGS sequence"/>
</dbReference>
<dbReference type="RefSeq" id="WP_209842222.1">
    <property type="nucleotide sequence ID" value="NZ_JAGGJP010000014.1"/>
</dbReference>
<accession>A0ABW0SDS9</accession>
<dbReference type="EMBL" id="JBHSNA010000011">
    <property type="protein sequence ID" value="MFC5567153.1"/>
    <property type="molecule type" value="Genomic_DNA"/>
</dbReference>
<organism evidence="1 2">
    <name type="scientific">Rubellimicrobium aerolatum</name>
    <dbReference type="NCBI Taxonomy" id="490979"/>
    <lineage>
        <taxon>Bacteria</taxon>
        <taxon>Pseudomonadati</taxon>
        <taxon>Pseudomonadota</taxon>
        <taxon>Alphaproteobacteria</taxon>
        <taxon>Rhodobacterales</taxon>
        <taxon>Roseobacteraceae</taxon>
        <taxon>Rubellimicrobium</taxon>
    </lineage>
</organism>
<comment type="caution">
    <text evidence="1">The sequence shown here is derived from an EMBL/GenBank/DDBJ whole genome shotgun (WGS) entry which is preliminary data.</text>
</comment>